<keyword evidence="5" id="KW-1185">Reference proteome</keyword>
<evidence type="ECO:0000256" key="2">
    <source>
        <dbReference type="SAM" id="SignalP"/>
    </source>
</evidence>
<evidence type="ECO:0000259" key="3">
    <source>
        <dbReference type="Pfam" id="PF18962"/>
    </source>
</evidence>
<dbReference type="NCBIfam" id="TIGR04183">
    <property type="entry name" value="Por_Secre_tail"/>
    <property type="match status" value="1"/>
</dbReference>
<evidence type="ECO:0000256" key="1">
    <source>
        <dbReference type="ARBA" id="ARBA00022729"/>
    </source>
</evidence>
<keyword evidence="1 2" id="KW-0732">Signal</keyword>
<dbReference type="InterPro" id="IPR026444">
    <property type="entry name" value="Secre_tail"/>
</dbReference>
<dbReference type="PATRIC" id="fig|1202724.3.peg.1875"/>
<feature type="signal peptide" evidence="2">
    <location>
        <begin position="1"/>
        <end position="20"/>
    </location>
</feature>
<dbReference type="Pfam" id="PF18962">
    <property type="entry name" value="Por_Secre_tail"/>
    <property type="match status" value="1"/>
</dbReference>
<proteinExistence type="predicted"/>
<feature type="chain" id="PRO_5005818436" description="Secretion system C-terminal sorting domain-containing protein" evidence="2">
    <location>
        <begin position="21"/>
        <end position="548"/>
    </location>
</feature>
<gene>
    <name evidence="4" type="ORF">AM493_09030</name>
</gene>
<feature type="domain" description="Secretion system C-terminal sorting" evidence="3">
    <location>
        <begin position="480"/>
        <end position="544"/>
    </location>
</feature>
<dbReference type="AlphaFoldDB" id="A0A0M8MHY7"/>
<dbReference type="Proteomes" id="UP000037755">
    <property type="component" value="Unassembled WGS sequence"/>
</dbReference>
<organism evidence="4 5">
    <name type="scientific">Flavobacterium akiainvivens</name>
    <dbReference type="NCBI Taxonomy" id="1202724"/>
    <lineage>
        <taxon>Bacteria</taxon>
        <taxon>Pseudomonadati</taxon>
        <taxon>Bacteroidota</taxon>
        <taxon>Flavobacteriia</taxon>
        <taxon>Flavobacteriales</taxon>
        <taxon>Flavobacteriaceae</taxon>
        <taxon>Flavobacterium</taxon>
    </lineage>
</organism>
<accession>A0A0M8MHY7</accession>
<reference evidence="4 5" key="1">
    <citation type="submission" date="2015-08" db="EMBL/GenBank/DDBJ databases">
        <title>Whole genome sequence of Flavobacterium akiainvivens IK-1T, from decaying Wikstroemia oahuensis, an endemic Hawaiian shrub.</title>
        <authorList>
            <person name="Wan X."/>
            <person name="Hou S."/>
            <person name="Saito J."/>
            <person name="Donachie S."/>
        </authorList>
    </citation>
    <scope>NUCLEOTIDE SEQUENCE [LARGE SCALE GENOMIC DNA]</scope>
    <source>
        <strain evidence="4 5">IK-1</strain>
    </source>
</reference>
<dbReference type="OrthoDB" id="5381604at2"/>
<dbReference type="RefSeq" id="WP_054407653.1">
    <property type="nucleotide sequence ID" value="NZ_FOYA01000014.1"/>
</dbReference>
<dbReference type="EMBL" id="LIYD01000005">
    <property type="protein sequence ID" value="KOS06157.1"/>
    <property type="molecule type" value="Genomic_DNA"/>
</dbReference>
<evidence type="ECO:0000313" key="4">
    <source>
        <dbReference type="EMBL" id="KOS06157.1"/>
    </source>
</evidence>
<evidence type="ECO:0000313" key="5">
    <source>
        <dbReference type="Proteomes" id="UP000037755"/>
    </source>
</evidence>
<dbReference type="STRING" id="1202724.AM493_09030"/>
<comment type="caution">
    <text evidence="4">The sequence shown here is derived from an EMBL/GenBank/DDBJ whole genome shotgun (WGS) entry which is preliminary data.</text>
</comment>
<name>A0A0M8MHY7_9FLAO</name>
<protein>
    <recommendedName>
        <fullName evidence="3">Secretion system C-terminal sorting domain-containing protein</fullName>
    </recommendedName>
</protein>
<sequence>MKKHYIFLVAALLSSAGIFAQCIQNGDFEKRTDNWRFSHRAGSYTQVGCDIDTSPANGFAPFMASSTPDQFSFPYGTVVSQGLDPFLASCSPSVSVPRTVLNKYAMKLNINDGDADITSMFQPFNGAEFISFNYAFSAMNSHQGDPDHQPFFTARVVDINSGTIVASYCIKADNTNPLFSSTTGPVGGEIVYTDWQCKTLYIPEEYRRRKLMLEFVVADCGASKDFGTVYLDNVNCREKCREVACIENGNFEPDGLYPWDFKHRAQSYTQVGCDIDTNDPGFATVMPSTIPDQFTAPYGTRVSVGVDPFLASCSPAVAVQRVISGNFAMKLNVNDGNADVTSMSQYFTGVPFISFNFAFSAQNTHQGDPDHQPFFTARVIDVSSNTIVASYCLKADNTNPIFGTTNGPLGGEFVYTDWHCRTLYIPEEFHERYLLLEFVVADCGASKDFGVVYLDNINCREKCQDGKAKMMRKIQTFNAYPNPVNNVLTITGAQDTTVFTLTDLYGKTLIRVENTQKANEVTIDVSGLAKGVYLLGTDSGSTTKIIKE</sequence>